<proteinExistence type="predicted"/>
<protein>
    <submittedName>
        <fullName evidence="2">Uncharacterized protein</fullName>
    </submittedName>
</protein>
<accession>A0AAD4BS72</accession>
<evidence type="ECO:0000256" key="1">
    <source>
        <dbReference type="SAM" id="MobiDB-lite"/>
    </source>
</evidence>
<evidence type="ECO:0000313" key="3">
    <source>
        <dbReference type="Proteomes" id="UP001194468"/>
    </source>
</evidence>
<feature type="region of interest" description="Disordered" evidence="1">
    <location>
        <begin position="1"/>
        <end position="214"/>
    </location>
</feature>
<reference evidence="2" key="2">
    <citation type="journal article" date="2020" name="Nat. Commun.">
        <title>Large-scale genome sequencing of mycorrhizal fungi provides insights into the early evolution of symbiotic traits.</title>
        <authorList>
            <person name="Miyauchi S."/>
            <person name="Kiss E."/>
            <person name="Kuo A."/>
            <person name="Drula E."/>
            <person name="Kohler A."/>
            <person name="Sanchez-Garcia M."/>
            <person name="Morin E."/>
            <person name="Andreopoulos B."/>
            <person name="Barry K.W."/>
            <person name="Bonito G."/>
            <person name="Buee M."/>
            <person name="Carver A."/>
            <person name="Chen C."/>
            <person name="Cichocki N."/>
            <person name="Clum A."/>
            <person name="Culley D."/>
            <person name="Crous P.W."/>
            <person name="Fauchery L."/>
            <person name="Girlanda M."/>
            <person name="Hayes R.D."/>
            <person name="Keri Z."/>
            <person name="LaButti K."/>
            <person name="Lipzen A."/>
            <person name="Lombard V."/>
            <person name="Magnuson J."/>
            <person name="Maillard F."/>
            <person name="Murat C."/>
            <person name="Nolan M."/>
            <person name="Ohm R.A."/>
            <person name="Pangilinan J."/>
            <person name="Pereira M.F."/>
            <person name="Perotto S."/>
            <person name="Peter M."/>
            <person name="Pfister S."/>
            <person name="Riley R."/>
            <person name="Sitrit Y."/>
            <person name="Stielow J.B."/>
            <person name="Szollosi G."/>
            <person name="Zifcakova L."/>
            <person name="Stursova M."/>
            <person name="Spatafora J.W."/>
            <person name="Tedersoo L."/>
            <person name="Vaario L.M."/>
            <person name="Yamada A."/>
            <person name="Yan M."/>
            <person name="Wang P."/>
            <person name="Xu J."/>
            <person name="Bruns T."/>
            <person name="Baldrian P."/>
            <person name="Vilgalys R."/>
            <person name="Dunand C."/>
            <person name="Henrissat B."/>
            <person name="Grigoriev I.V."/>
            <person name="Hibbett D."/>
            <person name="Nagy L.G."/>
            <person name="Martin F.M."/>
        </authorList>
    </citation>
    <scope>NUCLEOTIDE SEQUENCE</scope>
    <source>
        <strain evidence="2">BED1</strain>
    </source>
</reference>
<evidence type="ECO:0000313" key="2">
    <source>
        <dbReference type="EMBL" id="KAF8438446.1"/>
    </source>
</evidence>
<reference evidence="2" key="1">
    <citation type="submission" date="2019-10" db="EMBL/GenBank/DDBJ databases">
        <authorList>
            <consortium name="DOE Joint Genome Institute"/>
            <person name="Kuo A."/>
            <person name="Miyauchi S."/>
            <person name="Kiss E."/>
            <person name="Drula E."/>
            <person name="Kohler A."/>
            <person name="Sanchez-Garcia M."/>
            <person name="Andreopoulos B."/>
            <person name="Barry K.W."/>
            <person name="Bonito G."/>
            <person name="Buee M."/>
            <person name="Carver A."/>
            <person name="Chen C."/>
            <person name="Cichocki N."/>
            <person name="Clum A."/>
            <person name="Culley D."/>
            <person name="Crous P.W."/>
            <person name="Fauchery L."/>
            <person name="Girlanda M."/>
            <person name="Hayes R."/>
            <person name="Keri Z."/>
            <person name="LaButti K."/>
            <person name="Lipzen A."/>
            <person name="Lombard V."/>
            <person name="Magnuson J."/>
            <person name="Maillard F."/>
            <person name="Morin E."/>
            <person name="Murat C."/>
            <person name="Nolan M."/>
            <person name="Ohm R."/>
            <person name="Pangilinan J."/>
            <person name="Pereira M."/>
            <person name="Perotto S."/>
            <person name="Peter M."/>
            <person name="Riley R."/>
            <person name="Sitrit Y."/>
            <person name="Stielow B."/>
            <person name="Szollosi G."/>
            <person name="Zifcakova L."/>
            <person name="Stursova M."/>
            <person name="Spatafora J.W."/>
            <person name="Tedersoo L."/>
            <person name="Vaario L.-M."/>
            <person name="Yamada A."/>
            <person name="Yan M."/>
            <person name="Wang P."/>
            <person name="Xu J."/>
            <person name="Bruns T."/>
            <person name="Baldrian P."/>
            <person name="Vilgalys R."/>
            <person name="Henrissat B."/>
            <person name="Grigoriev I.V."/>
            <person name="Hibbett D."/>
            <person name="Nagy L.G."/>
            <person name="Martin F.M."/>
        </authorList>
    </citation>
    <scope>NUCLEOTIDE SEQUENCE</scope>
    <source>
        <strain evidence="2">BED1</strain>
    </source>
</reference>
<organism evidence="2 3">
    <name type="scientific">Boletus edulis BED1</name>
    <dbReference type="NCBI Taxonomy" id="1328754"/>
    <lineage>
        <taxon>Eukaryota</taxon>
        <taxon>Fungi</taxon>
        <taxon>Dikarya</taxon>
        <taxon>Basidiomycota</taxon>
        <taxon>Agaricomycotina</taxon>
        <taxon>Agaricomycetes</taxon>
        <taxon>Agaricomycetidae</taxon>
        <taxon>Boletales</taxon>
        <taxon>Boletineae</taxon>
        <taxon>Boletaceae</taxon>
        <taxon>Boletoideae</taxon>
        <taxon>Boletus</taxon>
    </lineage>
</organism>
<comment type="caution">
    <text evidence="2">The sequence shown here is derived from an EMBL/GenBank/DDBJ whole genome shotgun (WGS) entry which is preliminary data.</text>
</comment>
<dbReference type="AlphaFoldDB" id="A0AAD4BS72"/>
<dbReference type="Proteomes" id="UP001194468">
    <property type="component" value="Unassembled WGS sequence"/>
</dbReference>
<feature type="compositionally biased region" description="Pro residues" evidence="1">
    <location>
        <begin position="158"/>
        <end position="175"/>
    </location>
</feature>
<dbReference type="EMBL" id="WHUW01000016">
    <property type="protein sequence ID" value="KAF8438446.1"/>
    <property type="molecule type" value="Genomic_DNA"/>
</dbReference>
<feature type="compositionally biased region" description="Polar residues" evidence="1">
    <location>
        <begin position="38"/>
        <end position="49"/>
    </location>
</feature>
<sequence length="214" mass="22066">MKSEQSRLRRKGFGSPSLFDPPFNRGHPQPTPIGPPSKTVQNPLASPTMVTVAPSRKTSLPEPGPGPVARPVTMAPIAPPAPIAPIARPTTGETSGSGSGSPVRRSPSPKGVLGSSALAADDDEVVPPPGRRTVPGAVGQSWAMTTGPRSVVEARLPWGPPAPPPNFGSPRPPPMGGSLWGNMSPEPSWQSPVSFFPNAFVNPINPSSPPRSGN</sequence>
<gene>
    <name evidence="2" type="ORF">L210DRAFT_2265958</name>
</gene>
<name>A0AAD4BS72_BOLED</name>
<feature type="compositionally biased region" description="Low complexity" evidence="1">
    <location>
        <begin position="84"/>
        <end position="109"/>
    </location>
</feature>
<keyword evidence="3" id="KW-1185">Reference proteome</keyword>